<evidence type="ECO:0000313" key="2">
    <source>
        <dbReference type="Proteomes" id="UP000024635"/>
    </source>
</evidence>
<comment type="caution">
    <text evidence="1">The sequence shown here is derived from an EMBL/GenBank/DDBJ whole genome shotgun (WGS) entry which is preliminary data.</text>
</comment>
<reference evidence="2" key="1">
    <citation type="journal article" date="2015" name="Nat. Genet.">
        <title>The genome and transcriptome of the zoonotic hookworm Ancylostoma ceylanicum identify infection-specific gene families.</title>
        <authorList>
            <person name="Schwarz E.M."/>
            <person name="Hu Y."/>
            <person name="Antoshechkin I."/>
            <person name="Miller M.M."/>
            <person name="Sternberg P.W."/>
            <person name="Aroian R.V."/>
        </authorList>
    </citation>
    <scope>NUCLEOTIDE SEQUENCE</scope>
    <source>
        <strain evidence="2">HY135</strain>
    </source>
</reference>
<proteinExistence type="predicted"/>
<dbReference type="EMBL" id="JARK01001357">
    <property type="protein sequence ID" value="EYC20503.1"/>
    <property type="molecule type" value="Genomic_DNA"/>
</dbReference>
<accession>A0A016V1A3</accession>
<protein>
    <submittedName>
        <fullName evidence="1">Uncharacterized protein</fullName>
    </submittedName>
</protein>
<dbReference type="Proteomes" id="UP000024635">
    <property type="component" value="Unassembled WGS sequence"/>
</dbReference>
<name>A0A016V1A3_9BILA</name>
<dbReference type="AlphaFoldDB" id="A0A016V1A3"/>
<evidence type="ECO:0000313" key="1">
    <source>
        <dbReference type="EMBL" id="EYC20503.1"/>
    </source>
</evidence>
<gene>
    <name evidence="1" type="primary">Acey_s0021.g247</name>
    <name evidence="1" type="ORF">Y032_0021g247</name>
</gene>
<keyword evidence="2" id="KW-1185">Reference proteome</keyword>
<organism evidence="1 2">
    <name type="scientific">Ancylostoma ceylanicum</name>
    <dbReference type="NCBI Taxonomy" id="53326"/>
    <lineage>
        <taxon>Eukaryota</taxon>
        <taxon>Metazoa</taxon>
        <taxon>Ecdysozoa</taxon>
        <taxon>Nematoda</taxon>
        <taxon>Chromadorea</taxon>
        <taxon>Rhabditida</taxon>
        <taxon>Rhabditina</taxon>
        <taxon>Rhabditomorpha</taxon>
        <taxon>Strongyloidea</taxon>
        <taxon>Ancylostomatidae</taxon>
        <taxon>Ancylostomatinae</taxon>
        <taxon>Ancylostoma</taxon>
    </lineage>
</organism>
<sequence length="107" mass="12427">MRRCRRFRCFVDVFVVFSYFSRFLPFKLLSYLRLHLCEDEGMAGLALQSECQEVVLDMDVQDDHDAALVLLGDICLYPQIELQNVKCKGGTTFARRKDPRETPSIKC</sequence>